<dbReference type="SUPFAM" id="SSF53850">
    <property type="entry name" value="Periplasmic binding protein-like II"/>
    <property type="match status" value="1"/>
</dbReference>
<organism evidence="7 8">
    <name type="scientific">Agrobacterium rosae</name>
    <dbReference type="NCBI Taxonomy" id="1972867"/>
    <lineage>
        <taxon>Bacteria</taxon>
        <taxon>Pseudomonadati</taxon>
        <taxon>Pseudomonadota</taxon>
        <taxon>Alphaproteobacteria</taxon>
        <taxon>Hyphomicrobiales</taxon>
        <taxon>Rhizobiaceae</taxon>
        <taxon>Rhizobium/Agrobacterium group</taxon>
        <taxon>Agrobacterium</taxon>
    </lineage>
</organism>
<protein>
    <recommendedName>
        <fullName evidence="6">HTH lysR-type domain-containing protein</fullName>
    </recommendedName>
</protein>
<accession>A0AAE5RUW9</accession>
<evidence type="ECO:0000256" key="3">
    <source>
        <dbReference type="ARBA" id="ARBA00023125"/>
    </source>
</evidence>
<proteinExistence type="inferred from homology"/>
<evidence type="ECO:0000256" key="5">
    <source>
        <dbReference type="ARBA" id="ARBA00023163"/>
    </source>
</evidence>
<dbReference type="Pfam" id="PF00126">
    <property type="entry name" value="HTH_1"/>
    <property type="match status" value="1"/>
</dbReference>
<feature type="domain" description="HTH lysR-type" evidence="6">
    <location>
        <begin position="12"/>
        <end position="69"/>
    </location>
</feature>
<keyword evidence="2" id="KW-0805">Transcription regulation</keyword>
<dbReference type="InterPro" id="IPR036388">
    <property type="entry name" value="WH-like_DNA-bd_sf"/>
</dbReference>
<dbReference type="GO" id="GO:0003700">
    <property type="term" value="F:DNA-binding transcription factor activity"/>
    <property type="evidence" value="ECO:0007669"/>
    <property type="project" value="InterPro"/>
</dbReference>
<dbReference type="InterPro" id="IPR036390">
    <property type="entry name" value="WH_DNA-bd_sf"/>
</dbReference>
<keyword evidence="5" id="KW-0804">Transcription</keyword>
<dbReference type="GO" id="GO:0043565">
    <property type="term" value="F:sequence-specific DNA binding"/>
    <property type="evidence" value="ECO:0007669"/>
    <property type="project" value="TreeGrafter"/>
</dbReference>
<keyword evidence="4" id="KW-0010">Activator</keyword>
<gene>
    <name evidence="7" type="ORF">CPJ18_16770</name>
</gene>
<dbReference type="Gene3D" id="3.40.190.290">
    <property type="match status" value="1"/>
</dbReference>
<reference evidence="7 8" key="1">
    <citation type="journal article" date="2018" name="Syst. Appl. Microbiol.">
        <title>Agrobacterium rosae sp. nov., isolated from galls on different agricultural crops.</title>
        <authorList>
            <person name="Kuzmanovic N."/>
            <person name="Pulawska J."/>
            <person name="Smalla K."/>
            <person name="Nesme X."/>
        </authorList>
    </citation>
    <scope>NUCLEOTIDE SEQUENCE [LARGE SCALE GENOMIC DNA]</scope>
    <source>
        <strain evidence="7 8">NCPPB 1650</strain>
    </source>
</reference>
<evidence type="ECO:0000256" key="2">
    <source>
        <dbReference type="ARBA" id="ARBA00023015"/>
    </source>
</evidence>
<evidence type="ECO:0000313" key="7">
    <source>
        <dbReference type="EMBL" id="POO50047.1"/>
    </source>
</evidence>
<name>A0AAE5RUW9_9HYPH</name>
<dbReference type="InterPro" id="IPR000847">
    <property type="entry name" value="LysR_HTH_N"/>
</dbReference>
<sequence length="316" mass="34243">MEALARMNNPKLKERQIEIFRTIMATNSLTAAARHLGVSQPSLSTAIKRLEDQLGIALFARISGRLVPTQEAELILAEVERVHQQSEMLSEAIYSIARGDTSTFRFGSTPSLGMRLIPKALKRLQQEGAAGTYYSDSLSQRDVRDYLLFGQGACVATIAEVNDPVIETARIASAGLVCVVPNDHALAGRKSVTPLALANESLISFGTTTTHGLLIDETYRRWGVSRTTAVYVHFVEAALSFVTERIGITILDAFSAIDCEANGLVAIPVENSVTVSAYVHICHLRPRQRGVDSLINALRDIAAVTINTQAGPKIDA</sequence>
<comment type="caution">
    <text evidence="7">The sequence shown here is derived from an EMBL/GenBank/DDBJ whole genome shotgun (WGS) entry which is preliminary data.</text>
</comment>
<dbReference type="Proteomes" id="UP000237447">
    <property type="component" value="Unassembled WGS sequence"/>
</dbReference>
<dbReference type="GO" id="GO:0010628">
    <property type="term" value="P:positive regulation of gene expression"/>
    <property type="evidence" value="ECO:0007669"/>
    <property type="project" value="TreeGrafter"/>
</dbReference>
<dbReference type="Gene3D" id="1.10.10.10">
    <property type="entry name" value="Winged helix-like DNA-binding domain superfamily/Winged helix DNA-binding domain"/>
    <property type="match status" value="1"/>
</dbReference>
<evidence type="ECO:0000256" key="4">
    <source>
        <dbReference type="ARBA" id="ARBA00023159"/>
    </source>
</evidence>
<evidence type="ECO:0000259" key="6">
    <source>
        <dbReference type="PROSITE" id="PS50931"/>
    </source>
</evidence>
<dbReference type="EMBL" id="NXEJ01000008">
    <property type="protein sequence ID" value="POO50047.1"/>
    <property type="molecule type" value="Genomic_DNA"/>
</dbReference>
<dbReference type="PRINTS" id="PR00039">
    <property type="entry name" value="HTHLYSR"/>
</dbReference>
<dbReference type="PANTHER" id="PTHR30427">
    <property type="entry name" value="TRANSCRIPTIONAL ACTIVATOR PROTEIN LYSR"/>
    <property type="match status" value="1"/>
</dbReference>
<dbReference type="InterPro" id="IPR005119">
    <property type="entry name" value="LysR_subst-bd"/>
</dbReference>
<evidence type="ECO:0000313" key="8">
    <source>
        <dbReference type="Proteomes" id="UP000237447"/>
    </source>
</evidence>
<dbReference type="PROSITE" id="PS50931">
    <property type="entry name" value="HTH_LYSR"/>
    <property type="match status" value="1"/>
</dbReference>
<dbReference type="SUPFAM" id="SSF46785">
    <property type="entry name" value="Winged helix' DNA-binding domain"/>
    <property type="match status" value="1"/>
</dbReference>
<evidence type="ECO:0000256" key="1">
    <source>
        <dbReference type="ARBA" id="ARBA00009437"/>
    </source>
</evidence>
<keyword evidence="3" id="KW-0238">DNA-binding</keyword>
<comment type="similarity">
    <text evidence="1">Belongs to the LysR transcriptional regulatory family.</text>
</comment>
<dbReference type="PANTHER" id="PTHR30427:SF1">
    <property type="entry name" value="TRANSCRIPTIONAL ACTIVATOR PROTEIN LYSR"/>
    <property type="match status" value="1"/>
</dbReference>
<dbReference type="Pfam" id="PF03466">
    <property type="entry name" value="LysR_substrate"/>
    <property type="match status" value="1"/>
</dbReference>
<dbReference type="AlphaFoldDB" id="A0AAE5RUW9"/>